<evidence type="ECO:0000313" key="2">
    <source>
        <dbReference type="Proteomes" id="UP000236928"/>
    </source>
</evidence>
<proteinExistence type="predicted"/>
<dbReference type="EMBL" id="JIBK01000048">
    <property type="protein sequence ID" value="POM84864.1"/>
    <property type="molecule type" value="Genomic_DNA"/>
</dbReference>
<dbReference type="VEuPathDB" id="CryptoDB:CmeUKMEL1_14525"/>
<dbReference type="Proteomes" id="UP000236928">
    <property type="component" value="Unassembled WGS sequence"/>
</dbReference>
<dbReference type="AlphaFoldDB" id="A0A2P4Z473"/>
<protein>
    <submittedName>
        <fullName evidence="1">Uncharacterized protein</fullName>
    </submittedName>
</protein>
<keyword evidence="2" id="KW-1185">Reference proteome</keyword>
<name>A0A2P4Z473_9CRYT</name>
<gene>
    <name evidence="1" type="ORF">CmeUKMEL1_14525</name>
</gene>
<reference evidence="1 2" key="1">
    <citation type="submission" date="2014-04" db="EMBL/GenBank/DDBJ databases">
        <title>Comparative Genomics of Cryptosporidium Species.</title>
        <authorList>
            <person name="Silva J.C."/>
            <person name="Su Q."/>
            <person name="Chalmers R."/>
            <person name="Chibucos M.C."/>
            <person name="Elwin K."/>
            <person name="Godinez A."/>
            <person name="Guo F."/>
            <person name="Huynh K."/>
            <person name="Orvis J."/>
            <person name="Ott S."/>
            <person name="Sadzewicz L."/>
            <person name="Sengamalay N."/>
            <person name="Shetty A."/>
            <person name="Sun M."/>
            <person name="Tallon L."/>
            <person name="Xiao L."/>
            <person name="Zhang H."/>
            <person name="Fraser C.M."/>
            <person name="Zhu G."/>
            <person name="Kissinger J."/>
            <person name="Widmer G."/>
        </authorList>
    </citation>
    <scope>NUCLEOTIDE SEQUENCE [LARGE SCALE GENOMIC DNA]</scope>
    <source>
        <strain evidence="1 2">UKMEL1</strain>
    </source>
</reference>
<organism evidence="1 2">
    <name type="scientific">Cryptosporidium meleagridis</name>
    <dbReference type="NCBI Taxonomy" id="93969"/>
    <lineage>
        <taxon>Eukaryota</taxon>
        <taxon>Sar</taxon>
        <taxon>Alveolata</taxon>
        <taxon>Apicomplexa</taxon>
        <taxon>Conoidasida</taxon>
        <taxon>Coccidia</taxon>
        <taxon>Eucoccidiorida</taxon>
        <taxon>Eimeriorina</taxon>
        <taxon>Cryptosporidiidae</taxon>
        <taxon>Cryptosporidium</taxon>
    </lineage>
</organism>
<comment type="caution">
    <text evidence="1">The sequence shown here is derived from an EMBL/GenBank/DDBJ whole genome shotgun (WGS) entry which is preliminary data.</text>
</comment>
<evidence type="ECO:0000313" key="1">
    <source>
        <dbReference type="EMBL" id="POM84864.1"/>
    </source>
</evidence>
<dbReference type="OrthoDB" id="336253at2759"/>
<accession>A0A2P4Z473</accession>
<sequence>MSQKLHFYSRLFTMGQIFVCECCEEQSRCIIDQNEVEIVRPTHCVSEYQRKMGYIPVITCSPMSSRNQTPRSIISSYFHSPRGNEL</sequence>